<proteinExistence type="predicted"/>
<dbReference type="Gene3D" id="2.40.10.220">
    <property type="entry name" value="predicted glycosyltransferase like domains"/>
    <property type="match status" value="1"/>
</dbReference>
<name>A0A2I6S2Q1_9RHOO</name>
<dbReference type="SUPFAM" id="SSF141371">
    <property type="entry name" value="PilZ domain-like"/>
    <property type="match status" value="2"/>
</dbReference>
<dbReference type="InterPro" id="IPR009926">
    <property type="entry name" value="T3SS_YcgR_PilZN"/>
</dbReference>
<sequence>MTLALQGTRHATRSWSRSLRQEHAMQQEPSETPQQDKQEEAASGSPQAAQHAFTDINLAPGDRLQIYALNHADRTRHICRMVGYLEGASLLVTTPTHKGARIDYRENDLVIVQAFSRNSAYAFKCSVERVCRLPFDYMHLSFPERVEGNVIRKATRVRMQVETRVSAEKAGDAVIATIENLSSTGALIRSNADLGAKGEAVKLAFRIELHDVTREIESRAIILNARREGDANHYGVEFRDLPPDERMILRSLVYQHIIEHPRSLV</sequence>
<evidence type="ECO:0000259" key="6">
    <source>
        <dbReference type="Pfam" id="PF12945"/>
    </source>
</evidence>
<dbReference type="EMBL" id="CP025682">
    <property type="protein sequence ID" value="AUN93533.1"/>
    <property type="molecule type" value="Genomic_DNA"/>
</dbReference>
<reference evidence="7" key="1">
    <citation type="submission" date="2018-01" db="EMBL/GenBank/DDBJ databases">
        <authorList>
            <person name="Fu G.-Y."/>
        </authorList>
    </citation>
    <scope>NUCLEOTIDE SEQUENCE [LARGE SCALE GENOMIC DNA]</scope>
    <source>
        <strain evidence="7">SY39</strain>
    </source>
</reference>
<protein>
    <submittedName>
        <fullName evidence="7">Flagellar brake protein</fullName>
    </submittedName>
</protein>
<evidence type="ECO:0000256" key="1">
    <source>
        <dbReference type="ARBA" id="ARBA00022636"/>
    </source>
</evidence>
<keyword evidence="2" id="KW-0547">Nucleotide-binding</keyword>
<dbReference type="Gene3D" id="2.30.110.10">
    <property type="entry name" value="Electron Transport, Fmn-binding Protein, Chain A"/>
    <property type="match status" value="1"/>
</dbReference>
<evidence type="ECO:0000256" key="2">
    <source>
        <dbReference type="ARBA" id="ARBA00022741"/>
    </source>
</evidence>
<keyword evidence="1" id="KW-0973">c-di-GMP</keyword>
<evidence type="ECO:0000256" key="3">
    <source>
        <dbReference type="ARBA" id="ARBA00023143"/>
    </source>
</evidence>
<feature type="region of interest" description="Disordered" evidence="4">
    <location>
        <begin position="1"/>
        <end position="49"/>
    </location>
</feature>
<feature type="domain" description="PilZ" evidence="5">
    <location>
        <begin position="152"/>
        <end position="255"/>
    </location>
</feature>
<keyword evidence="8" id="KW-1185">Reference proteome</keyword>
<gene>
    <name evidence="7" type="ORF">C0099_00430</name>
</gene>
<organism evidence="7 8">
    <name type="scientific">Pseudazoarcus pumilus</name>
    <dbReference type="NCBI Taxonomy" id="2067960"/>
    <lineage>
        <taxon>Bacteria</taxon>
        <taxon>Pseudomonadati</taxon>
        <taxon>Pseudomonadota</taxon>
        <taxon>Betaproteobacteria</taxon>
        <taxon>Rhodocyclales</taxon>
        <taxon>Zoogloeaceae</taxon>
        <taxon>Pseudazoarcus</taxon>
    </lineage>
</organism>
<evidence type="ECO:0000313" key="7">
    <source>
        <dbReference type="EMBL" id="AUN93533.1"/>
    </source>
</evidence>
<keyword evidence="3" id="KW-0975">Bacterial flagellum</keyword>
<keyword evidence="7" id="KW-0282">Flagellum</keyword>
<accession>A0A2I6S2Q1</accession>
<feature type="domain" description="Type III secretion system flagellar brake protein YcgR PilZN" evidence="6">
    <location>
        <begin position="60"/>
        <end position="143"/>
    </location>
</feature>
<dbReference type="InterPro" id="IPR009875">
    <property type="entry name" value="PilZ_domain"/>
</dbReference>
<dbReference type="OrthoDB" id="8526570at2"/>
<dbReference type="Pfam" id="PF07238">
    <property type="entry name" value="PilZ"/>
    <property type="match status" value="1"/>
</dbReference>
<keyword evidence="7" id="KW-0969">Cilium</keyword>
<evidence type="ECO:0000256" key="4">
    <source>
        <dbReference type="SAM" id="MobiDB-lite"/>
    </source>
</evidence>
<reference evidence="7" key="2">
    <citation type="journal article" date="2019" name="Int. J. Syst. Evol. Microbiol.">
        <title>Azoarcus pumilus sp. nov., isolated from seawater in Sanya, China.</title>
        <authorList>
            <person name="Fu G.Y."/>
            <person name="Yu X.Y."/>
            <person name="Yu X.D."/>
            <person name="Zhao Z."/>
            <person name="Chen C."/>
            <person name="Wang R.J."/>
            <person name="Wu M."/>
            <person name="Zhang X.Q."/>
        </authorList>
    </citation>
    <scope>NUCLEOTIDE SEQUENCE</scope>
    <source>
        <strain evidence="7">SY39</strain>
    </source>
</reference>
<evidence type="ECO:0000259" key="5">
    <source>
        <dbReference type="Pfam" id="PF07238"/>
    </source>
</evidence>
<dbReference type="AlphaFoldDB" id="A0A2I6S2Q1"/>
<dbReference type="InterPro" id="IPR012349">
    <property type="entry name" value="Split_barrel_FMN-bd"/>
</dbReference>
<dbReference type="KEGG" id="atw:C0099_00430"/>
<dbReference type="GO" id="GO:0035438">
    <property type="term" value="F:cyclic-di-GMP binding"/>
    <property type="evidence" value="ECO:0007669"/>
    <property type="project" value="InterPro"/>
</dbReference>
<dbReference type="Proteomes" id="UP000242205">
    <property type="component" value="Chromosome"/>
</dbReference>
<dbReference type="Pfam" id="PF12945">
    <property type="entry name" value="PilZNR"/>
    <property type="match status" value="1"/>
</dbReference>
<evidence type="ECO:0000313" key="8">
    <source>
        <dbReference type="Proteomes" id="UP000242205"/>
    </source>
</evidence>
<keyword evidence="7" id="KW-0966">Cell projection</keyword>